<name>A0AAV7YHJ9_9EUKA</name>
<keyword evidence="4" id="KW-0067">ATP-binding</keyword>
<dbReference type="FunFam" id="3.90.640.10:FF:000047">
    <property type="entry name" value="Actin, alpha skeletal muscle"/>
    <property type="match status" value="1"/>
</dbReference>
<keyword evidence="3" id="KW-0547">Nucleotide-binding</keyword>
<protein>
    <recommendedName>
        <fullName evidence="9">Actin</fullName>
    </recommendedName>
</protein>
<evidence type="ECO:0000256" key="5">
    <source>
        <dbReference type="ARBA" id="ARBA00023212"/>
    </source>
</evidence>
<evidence type="ECO:0000256" key="4">
    <source>
        <dbReference type="ARBA" id="ARBA00022840"/>
    </source>
</evidence>
<comment type="caution">
    <text evidence="7">The sequence shown here is derived from an EMBL/GenBank/DDBJ whole genome shotgun (WGS) entry which is preliminary data.</text>
</comment>
<dbReference type="SUPFAM" id="SSF53067">
    <property type="entry name" value="Actin-like ATPase domain"/>
    <property type="match status" value="2"/>
</dbReference>
<sequence length="377" mass="42424">MCENNKKVVVIDNGAFSTKAGFAGDDAPRAVFPSIVGRPRHVGVMVGMGLNDFYVGEIPQSKRGILKLKSPIEDGIVTDWEALEKIWHYTFYQGLEVHPEEQTVLLSEHPFNKQSSREKMTEIMFETFNVKGFSLVNSALMSFFCVKDPCKSGLVVENGFDCSYVVPIYNRSVLKKFIVSLDLAGRDMTLYLNKILAERGYSFITTAEREIVSDLKEKLGYVALDFEEEIEYTQGSLEKNFELPDGQVITIGNERFRCAEVLFQPSFIGMEEDGIHQLVINSITKCDQKIRKELYSNIVLTGGSSMFTGYAKRMQKEINVLAPQNMVVQIVAPEGRKYSAWLGGSYLASLSDFFDICVTNDLYEENDASIVNIICKN</sequence>
<proteinExistence type="inferred from homology"/>
<dbReference type="InterPro" id="IPR004000">
    <property type="entry name" value="Actin"/>
</dbReference>
<evidence type="ECO:0000256" key="1">
    <source>
        <dbReference type="ARBA" id="ARBA00004245"/>
    </source>
</evidence>
<dbReference type="PANTHER" id="PTHR11937">
    <property type="entry name" value="ACTIN"/>
    <property type="match status" value="1"/>
</dbReference>
<gene>
    <name evidence="7" type="ORF">M0812_25626</name>
</gene>
<dbReference type="EMBL" id="JANTQA010000060">
    <property type="protein sequence ID" value="KAJ3427995.1"/>
    <property type="molecule type" value="Genomic_DNA"/>
</dbReference>
<keyword evidence="5" id="KW-0206">Cytoskeleton</keyword>
<dbReference type="SMART" id="SM00268">
    <property type="entry name" value="ACTIN"/>
    <property type="match status" value="1"/>
</dbReference>
<reference evidence="7" key="1">
    <citation type="submission" date="2022-08" db="EMBL/GenBank/DDBJ databases">
        <title>Novel sulphate-reducing endosymbionts in the free-living metamonad Anaeramoeba.</title>
        <authorList>
            <person name="Jerlstrom-Hultqvist J."/>
            <person name="Cepicka I."/>
            <person name="Gallot-Lavallee L."/>
            <person name="Salas-Leiva D."/>
            <person name="Curtis B.A."/>
            <person name="Zahonova K."/>
            <person name="Pipaliya S."/>
            <person name="Dacks J."/>
            <person name="Roger A.J."/>
        </authorList>
    </citation>
    <scope>NUCLEOTIDE SEQUENCE</scope>
    <source>
        <strain evidence="7">Busselton2</strain>
    </source>
</reference>
<dbReference type="Gene3D" id="3.90.640.10">
    <property type="entry name" value="Actin, Chain A, domain 4"/>
    <property type="match status" value="1"/>
</dbReference>
<evidence type="ECO:0000256" key="3">
    <source>
        <dbReference type="ARBA" id="ARBA00022741"/>
    </source>
</evidence>
<evidence type="ECO:0000256" key="2">
    <source>
        <dbReference type="ARBA" id="ARBA00022490"/>
    </source>
</evidence>
<dbReference type="Proteomes" id="UP001146793">
    <property type="component" value="Unassembled WGS sequence"/>
</dbReference>
<organism evidence="7 8">
    <name type="scientific">Anaeramoeba flamelloides</name>
    <dbReference type="NCBI Taxonomy" id="1746091"/>
    <lineage>
        <taxon>Eukaryota</taxon>
        <taxon>Metamonada</taxon>
        <taxon>Anaeramoebidae</taxon>
        <taxon>Anaeramoeba</taxon>
    </lineage>
</organism>
<evidence type="ECO:0000256" key="6">
    <source>
        <dbReference type="RuleBase" id="RU000487"/>
    </source>
</evidence>
<evidence type="ECO:0000313" key="7">
    <source>
        <dbReference type="EMBL" id="KAJ3427995.1"/>
    </source>
</evidence>
<dbReference type="GO" id="GO:0005524">
    <property type="term" value="F:ATP binding"/>
    <property type="evidence" value="ECO:0007669"/>
    <property type="project" value="UniProtKB-KW"/>
</dbReference>
<dbReference type="AlphaFoldDB" id="A0AAV7YHJ9"/>
<accession>A0AAV7YHJ9</accession>
<comment type="similarity">
    <text evidence="6">Belongs to the actin family.</text>
</comment>
<comment type="subcellular location">
    <subcellularLocation>
        <location evidence="1">Cytoplasm</location>
        <location evidence="1">Cytoskeleton</location>
    </subcellularLocation>
</comment>
<dbReference type="InterPro" id="IPR043129">
    <property type="entry name" value="ATPase_NBD"/>
</dbReference>
<dbReference type="FunFam" id="3.30.420.40:FF:000148">
    <property type="entry name" value="Actin, alpha skeletal muscle"/>
    <property type="match status" value="1"/>
</dbReference>
<dbReference type="Pfam" id="PF00022">
    <property type="entry name" value="Actin"/>
    <property type="match status" value="1"/>
</dbReference>
<keyword evidence="2" id="KW-0963">Cytoplasm</keyword>
<evidence type="ECO:0000313" key="8">
    <source>
        <dbReference type="Proteomes" id="UP001146793"/>
    </source>
</evidence>
<dbReference type="Gene3D" id="3.30.420.40">
    <property type="match status" value="2"/>
</dbReference>
<dbReference type="GO" id="GO:0005856">
    <property type="term" value="C:cytoskeleton"/>
    <property type="evidence" value="ECO:0007669"/>
    <property type="project" value="UniProtKB-SubCell"/>
</dbReference>
<evidence type="ECO:0008006" key="9">
    <source>
        <dbReference type="Google" id="ProtNLM"/>
    </source>
</evidence>
<dbReference type="PRINTS" id="PR00190">
    <property type="entry name" value="ACTIN"/>
</dbReference>